<evidence type="ECO:0000256" key="1">
    <source>
        <dbReference type="ARBA" id="ARBA00001946"/>
    </source>
</evidence>
<dbReference type="PANTHER" id="PTHR12001:SF85">
    <property type="entry name" value="SHORT CHAIN ISOPRENYL DIPHOSPHATE SYNTHASE"/>
    <property type="match status" value="1"/>
</dbReference>
<evidence type="ECO:0000256" key="4">
    <source>
        <dbReference type="ARBA" id="ARBA00022723"/>
    </source>
</evidence>
<dbReference type="Proteomes" id="UP001598019">
    <property type="component" value="Unassembled WGS sequence"/>
</dbReference>
<dbReference type="SUPFAM" id="SSF48576">
    <property type="entry name" value="Terpenoid synthases"/>
    <property type="match status" value="1"/>
</dbReference>
<organism evidence="7 8">
    <name type="scientific">Aquirufa esocilacus</name>
    <dbReference type="NCBI Taxonomy" id="3096513"/>
    <lineage>
        <taxon>Bacteria</taxon>
        <taxon>Pseudomonadati</taxon>
        <taxon>Bacteroidota</taxon>
        <taxon>Cytophagia</taxon>
        <taxon>Cytophagales</taxon>
        <taxon>Flectobacillaceae</taxon>
        <taxon>Aquirufa</taxon>
    </lineage>
</organism>
<dbReference type="InterPro" id="IPR008949">
    <property type="entry name" value="Isoprenoid_synthase_dom_sf"/>
</dbReference>
<dbReference type="SFLD" id="SFLDG01017">
    <property type="entry name" value="Polyprenyl_Transferase_Like"/>
    <property type="match status" value="1"/>
</dbReference>
<comment type="caution">
    <text evidence="7">The sequence shown here is derived from an EMBL/GenBank/DDBJ whole genome shotgun (WGS) entry which is preliminary data.</text>
</comment>
<dbReference type="PANTHER" id="PTHR12001">
    <property type="entry name" value="GERANYLGERANYL PYROPHOSPHATE SYNTHASE"/>
    <property type="match status" value="1"/>
</dbReference>
<dbReference type="EMBL" id="JBBKXX010000002">
    <property type="protein sequence ID" value="MFD3408101.1"/>
    <property type="molecule type" value="Genomic_DNA"/>
</dbReference>
<dbReference type="InterPro" id="IPR000092">
    <property type="entry name" value="Polyprenyl_synt"/>
</dbReference>
<evidence type="ECO:0000256" key="6">
    <source>
        <dbReference type="RuleBase" id="RU004466"/>
    </source>
</evidence>
<evidence type="ECO:0000313" key="8">
    <source>
        <dbReference type="Proteomes" id="UP001598019"/>
    </source>
</evidence>
<accession>A0ABW6DQV9</accession>
<evidence type="ECO:0000256" key="2">
    <source>
        <dbReference type="ARBA" id="ARBA00006706"/>
    </source>
</evidence>
<dbReference type="PROSITE" id="PS00723">
    <property type="entry name" value="POLYPRENYL_SYNTHASE_1"/>
    <property type="match status" value="1"/>
</dbReference>
<dbReference type="Pfam" id="PF00348">
    <property type="entry name" value="polyprenyl_synt"/>
    <property type="match status" value="1"/>
</dbReference>
<dbReference type="PROSITE" id="PS00444">
    <property type="entry name" value="POLYPRENYL_SYNTHASE_2"/>
    <property type="match status" value="1"/>
</dbReference>
<dbReference type="SFLD" id="SFLDS00005">
    <property type="entry name" value="Isoprenoid_Synthase_Type_I"/>
    <property type="match status" value="1"/>
</dbReference>
<comment type="cofactor">
    <cofactor evidence="1">
        <name>Mg(2+)</name>
        <dbReference type="ChEBI" id="CHEBI:18420"/>
    </cofactor>
</comment>
<protein>
    <submittedName>
        <fullName evidence="7">Polyprenyl synthetase family protein</fullName>
    </submittedName>
</protein>
<dbReference type="Gene3D" id="1.10.600.10">
    <property type="entry name" value="Farnesyl Diphosphate Synthase"/>
    <property type="match status" value="1"/>
</dbReference>
<keyword evidence="3 6" id="KW-0808">Transferase</keyword>
<reference evidence="7 8" key="1">
    <citation type="submission" date="2024-03" db="EMBL/GenBank/DDBJ databases">
        <title>Aquirufa genome sequencing.</title>
        <authorList>
            <person name="Pitt A."/>
            <person name="Hahn M.W."/>
        </authorList>
    </citation>
    <scope>NUCLEOTIDE SEQUENCE [LARGE SCALE GENOMIC DNA]</scope>
    <source>
        <strain evidence="7 8">HETE-83D</strain>
    </source>
</reference>
<comment type="similarity">
    <text evidence="2 6">Belongs to the FPP/GGPP synthase family.</text>
</comment>
<keyword evidence="4" id="KW-0479">Metal-binding</keyword>
<dbReference type="CDD" id="cd00685">
    <property type="entry name" value="Trans_IPPS_HT"/>
    <property type="match status" value="1"/>
</dbReference>
<keyword evidence="8" id="KW-1185">Reference proteome</keyword>
<dbReference type="RefSeq" id="WP_377980529.1">
    <property type="nucleotide sequence ID" value="NZ_JBBKXX010000002.1"/>
</dbReference>
<keyword evidence="5" id="KW-0460">Magnesium</keyword>
<proteinExistence type="inferred from homology"/>
<gene>
    <name evidence="7" type="ORF">SKC37_05500</name>
</gene>
<sequence>MNKAFLAALEEEISRLDIGQNPSELYDPIHYLLSLGGKRIRPVLCLLTYSLFKSDWEKQVPAALSVEIFHNFTLMHDDIMDKAPLRRGKQTVHEKWNDNIAILSGDVMLVNAYQYLNKVQGLSLEAFQHLLGRLSRIAAEVCEGQQFDMNFESRDDVTVEEYIEMIRLKTSVLIGFSMEMGGLLASAPAEVSNSLYLIGETIGLGFQLKDDLLDVYGDPEKFGKQPGGDILANKKTYLLIKAFEKATGSTLEDLEKWVAATEYDASEKVQAVTAIYDSLGLKAETEAVIASYFDAAFTEIQSLAISDEQKSALVKFMSGLVDREV</sequence>
<dbReference type="InterPro" id="IPR033749">
    <property type="entry name" value="Polyprenyl_synt_CS"/>
</dbReference>
<evidence type="ECO:0000256" key="3">
    <source>
        <dbReference type="ARBA" id="ARBA00022679"/>
    </source>
</evidence>
<evidence type="ECO:0000313" key="7">
    <source>
        <dbReference type="EMBL" id="MFD3408101.1"/>
    </source>
</evidence>
<name>A0ABW6DQV9_9BACT</name>
<evidence type="ECO:0000256" key="5">
    <source>
        <dbReference type="ARBA" id="ARBA00022842"/>
    </source>
</evidence>